<gene>
    <name evidence="3" type="ORF">SAMN06297387_102110</name>
</gene>
<feature type="compositionally biased region" description="Basic and acidic residues" evidence="1">
    <location>
        <begin position="53"/>
        <end position="65"/>
    </location>
</feature>
<evidence type="ECO:0000256" key="2">
    <source>
        <dbReference type="SAM" id="SignalP"/>
    </source>
</evidence>
<organism evidence="3 4">
    <name type="scientific">Streptomyces zhaozhouensis</name>
    <dbReference type="NCBI Taxonomy" id="1300267"/>
    <lineage>
        <taxon>Bacteria</taxon>
        <taxon>Bacillati</taxon>
        <taxon>Actinomycetota</taxon>
        <taxon>Actinomycetes</taxon>
        <taxon>Kitasatosporales</taxon>
        <taxon>Streptomycetaceae</taxon>
        <taxon>Streptomyces</taxon>
    </lineage>
</organism>
<dbReference type="AlphaFoldDB" id="A0A286DNT6"/>
<dbReference type="OrthoDB" id="5178481at2"/>
<feature type="signal peptide" evidence="2">
    <location>
        <begin position="1"/>
        <end position="33"/>
    </location>
</feature>
<protein>
    <submittedName>
        <fullName evidence="3">Uncharacterized protein</fullName>
    </submittedName>
</protein>
<reference evidence="3 4" key="1">
    <citation type="submission" date="2017-09" db="EMBL/GenBank/DDBJ databases">
        <authorList>
            <person name="Ehlers B."/>
            <person name="Leendertz F.H."/>
        </authorList>
    </citation>
    <scope>NUCLEOTIDE SEQUENCE [LARGE SCALE GENOMIC DNA]</scope>
    <source>
        <strain evidence="3 4">CGMCC 4.7095</strain>
    </source>
</reference>
<evidence type="ECO:0000313" key="4">
    <source>
        <dbReference type="Proteomes" id="UP000219072"/>
    </source>
</evidence>
<dbReference type="PROSITE" id="PS51257">
    <property type="entry name" value="PROKAR_LIPOPROTEIN"/>
    <property type="match status" value="1"/>
</dbReference>
<dbReference type="EMBL" id="OCNE01000002">
    <property type="protein sequence ID" value="SOD60377.1"/>
    <property type="molecule type" value="Genomic_DNA"/>
</dbReference>
<feature type="region of interest" description="Disordered" evidence="1">
    <location>
        <begin position="37"/>
        <end position="75"/>
    </location>
</feature>
<evidence type="ECO:0000313" key="3">
    <source>
        <dbReference type="EMBL" id="SOD60377.1"/>
    </source>
</evidence>
<sequence length="222" mass="23214">MRRYRGVPGSRRIRAAWASLGAGVCLLGAGACAGADADGARDDGGGRASPSAAERDGGVEQRPCARPEGGWIADPARTDASDLAAVTERARELDAYAGVWTAYIDQEELEGEGHPSTDPGNVIVAAAYTGDPAGHEAELRALWGGGLCLVEAEHTHAELDEVRDALADDFPGIDNPVVDQPDNVVSAVTAEITPELRAAVEERFGEGVVRLEEGEHEPARPN</sequence>
<dbReference type="Proteomes" id="UP000219072">
    <property type="component" value="Unassembled WGS sequence"/>
</dbReference>
<feature type="chain" id="PRO_5039476658" evidence="2">
    <location>
        <begin position="34"/>
        <end position="222"/>
    </location>
</feature>
<name>A0A286DNT6_9ACTN</name>
<keyword evidence="4" id="KW-1185">Reference proteome</keyword>
<accession>A0A286DNT6</accession>
<keyword evidence="2" id="KW-0732">Signal</keyword>
<evidence type="ECO:0000256" key="1">
    <source>
        <dbReference type="SAM" id="MobiDB-lite"/>
    </source>
</evidence>
<dbReference type="RefSeq" id="WP_141514540.1">
    <property type="nucleotide sequence ID" value="NZ_OCNE01000002.1"/>
</dbReference>
<proteinExistence type="predicted"/>